<proteinExistence type="predicted"/>
<evidence type="ECO:0000313" key="2">
    <source>
        <dbReference type="EMBL" id="MBE0369407.1"/>
    </source>
</evidence>
<evidence type="ECO:0000256" key="1">
    <source>
        <dbReference type="SAM" id="SignalP"/>
    </source>
</evidence>
<dbReference type="EMBL" id="AQGV01000013">
    <property type="protein sequence ID" value="MBE0369407.1"/>
    <property type="molecule type" value="Genomic_DNA"/>
</dbReference>
<dbReference type="RefSeq" id="WP_192508645.1">
    <property type="nucleotide sequence ID" value="NZ_AQGV01000013.1"/>
</dbReference>
<accession>A0ABR9EF87</accession>
<organism evidence="2 3">
    <name type="scientific">Pseudoalteromonas aurantia 208</name>
    <dbReference type="NCBI Taxonomy" id="1314867"/>
    <lineage>
        <taxon>Bacteria</taxon>
        <taxon>Pseudomonadati</taxon>
        <taxon>Pseudomonadota</taxon>
        <taxon>Gammaproteobacteria</taxon>
        <taxon>Alteromonadales</taxon>
        <taxon>Pseudoalteromonadaceae</taxon>
        <taxon>Pseudoalteromonas</taxon>
    </lineage>
</organism>
<protein>
    <recommendedName>
        <fullName evidence="4">Orphan protein</fullName>
    </recommendedName>
</protein>
<dbReference type="PROSITE" id="PS51257">
    <property type="entry name" value="PROKAR_LIPOPROTEIN"/>
    <property type="match status" value="1"/>
</dbReference>
<name>A0ABR9EF87_9GAMM</name>
<evidence type="ECO:0008006" key="4">
    <source>
        <dbReference type="Google" id="ProtNLM"/>
    </source>
</evidence>
<reference evidence="2 3" key="1">
    <citation type="submission" date="2015-03" db="EMBL/GenBank/DDBJ databases">
        <title>Genome sequence of Pseudoalteromonas aurantia.</title>
        <authorList>
            <person name="Xie B.-B."/>
            <person name="Rong J.-C."/>
            <person name="Qin Q.-L."/>
            <person name="Zhang Y.-Z."/>
        </authorList>
    </citation>
    <scope>NUCLEOTIDE SEQUENCE [LARGE SCALE GENOMIC DNA]</scope>
    <source>
        <strain evidence="2 3">208</strain>
    </source>
</reference>
<dbReference type="Proteomes" id="UP000615755">
    <property type="component" value="Unassembled WGS sequence"/>
</dbReference>
<gene>
    <name evidence="2" type="ORF">PAUR_a3899</name>
</gene>
<evidence type="ECO:0000313" key="3">
    <source>
        <dbReference type="Proteomes" id="UP000615755"/>
    </source>
</evidence>
<comment type="caution">
    <text evidence="2">The sequence shown here is derived from an EMBL/GenBank/DDBJ whole genome shotgun (WGS) entry which is preliminary data.</text>
</comment>
<feature type="signal peptide" evidence="1">
    <location>
        <begin position="1"/>
        <end position="21"/>
    </location>
</feature>
<feature type="chain" id="PRO_5045715458" description="Orphan protein" evidence="1">
    <location>
        <begin position="22"/>
        <end position="79"/>
    </location>
</feature>
<keyword evidence="1" id="KW-0732">Signal</keyword>
<keyword evidence="3" id="KW-1185">Reference proteome</keyword>
<sequence length="79" mass="8881">MKTVLSLCAILLLSACQSNNSAELNQCAQQNYQCETSCVNSNTPETMSHQICNNECIETFNQCKVQAQQLTKSKTRQYQ</sequence>